<feature type="compositionally biased region" description="Polar residues" evidence="2">
    <location>
        <begin position="1"/>
        <end position="10"/>
    </location>
</feature>
<feature type="compositionally biased region" description="Polar residues" evidence="2">
    <location>
        <begin position="265"/>
        <end position="277"/>
    </location>
</feature>
<keyword evidence="1" id="KW-0863">Zinc-finger</keyword>
<evidence type="ECO:0000313" key="5">
    <source>
        <dbReference type="Proteomes" id="UP001212841"/>
    </source>
</evidence>
<comment type="caution">
    <text evidence="4">The sequence shown here is derived from an EMBL/GenBank/DDBJ whole genome shotgun (WGS) entry which is preliminary data.</text>
</comment>
<feature type="region of interest" description="Disordered" evidence="2">
    <location>
        <begin position="339"/>
        <end position="552"/>
    </location>
</feature>
<feature type="compositionally biased region" description="Low complexity" evidence="2">
    <location>
        <begin position="476"/>
        <end position="494"/>
    </location>
</feature>
<keyword evidence="5" id="KW-1185">Reference proteome</keyword>
<feature type="region of interest" description="Disordered" evidence="2">
    <location>
        <begin position="799"/>
        <end position="843"/>
    </location>
</feature>
<keyword evidence="1" id="KW-0479">Metal-binding</keyword>
<reference evidence="4" key="1">
    <citation type="submission" date="2020-05" db="EMBL/GenBank/DDBJ databases">
        <title>Phylogenomic resolution of chytrid fungi.</title>
        <authorList>
            <person name="Stajich J.E."/>
            <person name="Amses K."/>
            <person name="Simmons R."/>
            <person name="Seto K."/>
            <person name="Myers J."/>
            <person name="Bonds A."/>
            <person name="Quandt C.A."/>
            <person name="Barry K."/>
            <person name="Liu P."/>
            <person name="Grigoriev I."/>
            <person name="Longcore J.E."/>
            <person name="James T.Y."/>
        </authorList>
    </citation>
    <scope>NUCLEOTIDE SEQUENCE</scope>
    <source>
        <strain evidence="4">JEL0318</strain>
    </source>
</reference>
<evidence type="ECO:0000313" key="4">
    <source>
        <dbReference type="EMBL" id="KAJ3038126.1"/>
    </source>
</evidence>
<feature type="compositionally biased region" description="Low complexity" evidence="2">
    <location>
        <begin position="809"/>
        <end position="823"/>
    </location>
</feature>
<dbReference type="SMART" id="SM00355">
    <property type="entry name" value="ZnF_C2H2"/>
    <property type="match status" value="2"/>
</dbReference>
<feature type="compositionally biased region" description="Gly residues" evidence="2">
    <location>
        <begin position="350"/>
        <end position="366"/>
    </location>
</feature>
<feature type="compositionally biased region" description="Polar residues" evidence="2">
    <location>
        <begin position="672"/>
        <end position="683"/>
    </location>
</feature>
<feature type="compositionally biased region" description="Gly residues" evidence="2">
    <location>
        <begin position="705"/>
        <end position="727"/>
    </location>
</feature>
<feature type="compositionally biased region" description="Low complexity" evidence="2">
    <location>
        <begin position="409"/>
        <end position="427"/>
    </location>
</feature>
<gene>
    <name evidence="4" type="ORF">HK097_003276</name>
</gene>
<feature type="region of interest" description="Disordered" evidence="2">
    <location>
        <begin position="672"/>
        <end position="745"/>
    </location>
</feature>
<accession>A0AAD5WXB0</accession>
<feature type="compositionally biased region" description="Gly residues" evidence="2">
    <location>
        <begin position="824"/>
        <end position="843"/>
    </location>
</feature>
<dbReference type="InterPro" id="IPR013087">
    <property type="entry name" value="Znf_C2H2_type"/>
</dbReference>
<feature type="region of interest" description="Disordered" evidence="2">
    <location>
        <begin position="1"/>
        <end position="27"/>
    </location>
</feature>
<dbReference type="PROSITE" id="PS50157">
    <property type="entry name" value="ZINC_FINGER_C2H2_2"/>
    <property type="match status" value="1"/>
</dbReference>
<feature type="compositionally biased region" description="Basic residues" evidence="2">
    <location>
        <begin position="189"/>
        <end position="203"/>
    </location>
</feature>
<protein>
    <recommendedName>
        <fullName evidence="3">C2H2-type domain-containing protein</fullName>
    </recommendedName>
</protein>
<organism evidence="4 5">
    <name type="scientific">Rhizophlyctis rosea</name>
    <dbReference type="NCBI Taxonomy" id="64517"/>
    <lineage>
        <taxon>Eukaryota</taxon>
        <taxon>Fungi</taxon>
        <taxon>Fungi incertae sedis</taxon>
        <taxon>Chytridiomycota</taxon>
        <taxon>Chytridiomycota incertae sedis</taxon>
        <taxon>Chytridiomycetes</taxon>
        <taxon>Rhizophlyctidales</taxon>
        <taxon>Rhizophlyctidaceae</taxon>
        <taxon>Rhizophlyctis</taxon>
    </lineage>
</organism>
<dbReference type="EMBL" id="JADGJD010001765">
    <property type="protein sequence ID" value="KAJ3038126.1"/>
    <property type="molecule type" value="Genomic_DNA"/>
</dbReference>
<feature type="compositionally biased region" description="Polar residues" evidence="2">
    <location>
        <begin position="530"/>
        <end position="552"/>
    </location>
</feature>
<feature type="compositionally biased region" description="Low complexity" evidence="2">
    <location>
        <begin position="728"/>
        <end position="745"/>
    </location>
</feature>
<dbReference type="GO" id="GO:0008270">
    <property type="term" value="F:zinc ion binding"/>
    <property type="evidence" value="ECO:0007669"/>
    <property type="project" value="UniProtKB-KW"/>
</dbReference>
<evidence type="ECO:0000259" key="3">
    <source>
        <dbReference type="PROSITE" id="PS50157"/>
    </source>
</evidence>
<feature type="compositionally biased region" description="Low complexity" evidence="2">
    <location>
        <begin position="695"/>
        <end position="704"/>
    </location>
</feature>
<feature type="compositionally biased region" description="Low complexity" evidence="2">
    <location>
        <begin position="605"/>
        <end position="632"/>
    </location>
</feature>
<feature type="region of interest" description="Disordered" evidence="2">
    <location>
        <begin position="570"/>
        <end position="634"/>
    </location>
</feature>
<evidence type="ECO:0000256" key="1">
    <source>
        <dbReference type="PROSITE-ProRule" id="PRU00042"/>
    </source>
</evidence>
<dbReference type="Proteomes" id="UP001212841">
    <property type="component" value="Unassembled WGS sequence"/>
</dbReference>
<name>A0AAD5WXB0_9FUNG</name>
<dbReference type="PROSITE" id="PS00028">
    <property type="entry name" value="ZINC_FINGER_C2H2_1"/>
    <property type="match status" value="3"/>
</dbReference>
<feature type="region of interest" description="Disordered" evidence="2">
    <location>
        <begin position="185"/>
        <end position="290"/>
    </location>
</feature>
<feature type="compositionally biased region" description="Pro residues" evidence="2">
    <location>
        <begin position="208"/>
        <end position="224"/>
    </location>
</feature>
<dbReference type="AlphaFoldDB" id="A0AAD5WXB0"/>
<feature type="domain" description="C2H2-type" evidence="3">
    <location>
        <begin position="71"/>
        <end position="101"/>
    </location>
</feature>
<keyword evidence="1" id="KW-0862">Zinc</keyword>
<sequence>MGSIPPTGTNGPLALPPPSTYAQPPWGSTASLPLSSITELKTSDRSSFSKFTIVDPVDKRNNFTVVEINEWRCPERGCGRVLESKGALQQHLDSVHKMTTASLCPLPTCNQSCQDLLSLKSHIVSHLGGRHSSIATDVFSCADARATKTYVLENIDIFNAEIGKPEERSKDVINKLSTSKAIQLATALRKPRPLPPGRHRRRHSLPDLRPPQPKPGLQPLPIPAPIDIRNLAPTITNPATPADPPRQIRKRNVGGKEGSKDKDSATTPATSRSQAGSTPAMVANPRTTGINPFSRAEAAIRGASQSQNQSLSSGSQTNLAQTALQLAKTISPTVLEAAQRQYSGSRDGEVGSGSQGGSGGERGSGGDSHFLSQALPMLSSGGGGVGGTTGASSAYGVPPQPQDRSAEISSFSSQPASSVDSPASQPASQPPKKRGPGRPPRQAQGDDGEGVQPTPSKGRGRPRKDGLPPRPRKSVAAANTAAGQQEQQATAGDAIALLQSGRDGQGLTSAYGSWQPGGNSGSGSAAGSSHISTPESTDSVSPILSAANTGSVGSVLGTASDWHAIVKASKHISGSSSSSGSKTGGNRVDNSSHHANWLDPPEVHSSSSSRNATTAYNTSTSNNTTSGRSSTSWNQPFAQQLTTPAATIVPVSPSNQWQAIVGAGGSSYNASYPPTVTSSRGTLNNSQQGRGGYQGQQPSQQQGYYGQGASGGSSAGYGGGSGSGAGLGTNNNNNNHQQEQQQYSYGGQRNQYAGAPVVADQAGYYQQYPPAVLPSAASITTGRADIGAVQHQQQQQRAMTSQERFERMGVPVGQRRGSGVRGVVRGGGGGKGNGKGGEGFVEW</sequence>
<feature type="compositionally biased region" description="Gly residues" evidence="2">
    <location>
        <begin position="380"/>
        <end position="389"/>
    </location>
</feature>
<proteinExistence type="predicted"/>
<evidence type="ECO:0000256" key="2">
    <source>
        <dbReference type="SAM" id="MobiDB-lite"/>
    </source>
</evidence>